<dbReference type="AlphaFoldDB" id="A0A5M6II93"/>
<gene>
    <name evidence="2" type="ORF">F1189_31225</name>
</gene>
<evidence type="ECO:0000256" key="1">
    <source>
        <dbReference type="SAM" id="MobiDB-lite"/>
    </source>
</evidence>
<dbReference type="EMBL" id="VWPK01000118">
    <property type="protein sequence ID" value="KAA5607986.1"/>
    <property type="molecule type" value="Genomic_DNA"/>
</dbReference>
<dbReference type="Proteomes" id="UP000325255">
    <property type="component" value="Unassembled WGS sequence"/>
</dbReference>
<proteinExistence type="predicted"/>
<accession>A0A5M6II93</accession>
<dbReference type="CDD" id="cd22987">
    <property type="entry name" value="AcrVA2-like"/>
    <property type="match status" value="1"/>
</dbReference>
<feature type="region of interest" description="Disordered" evidence="1">
    <location>
        <begin position="166"/>
        <end position="196"/>
    </location>
</feature>
<protein>
    <submittedName>
        <fullName evidence="2">Uncharacterized protein</fullName>
    </submittedName>
</protein>
<dbReference type="InterPro" id="IPR058915">
    <property type="entry name" value="AcrVA2-like"/>
</dbReference>
<sequence length="520" mass="57834">MEITRLNLNTGATSMVALPEQSDTLRRAYADIVRDEDGEIPGHPGWSLDLLFPLASPGVRKAGAAFFEIARTTGISKMPSMMAIVCFDVTISKESWGQAHSLLLSLESVLKATQMWSQPPSFPPPVPWLVVVETPIAKLQPIDFSEAELHVVRALAEAFPGTMPLTASASAATSPDSGPQNGPSWRPEEPDPKLPRPVTRLNALMKRFPGLGKSVDLFRAGRGNGLDNWPDWCVLPMAGWLAISMHERLSGSGPTSQELADLQQLAAIGAWRYSQGVYRIDPDLQAALTETVVKGPIPSEVLYRLPEWSSYVEPGAQLKYGPFTILGFWVYLEWDVNQRRPELRFLLDVGSEVMPVILHIGDWTVTEAVDRAVVEMRRNDPFFPADAVLAETWSEWVNPLVSIVLYLCSGEPEIDNVHQPGHRPGNPAPKRTRDGMRLFPADRVSYFDVGARIGQRLRQTREWDGAGANLGKPRRPHLRRAHWHGYWRGPRTNPTAFIYHWIPPVFVAGNSEVDGETLEK</sequence>
<name>A0A5M6II93_9PROT</name>
<reference evidence="2 3" key="1">
    <citation type="submission" date="2019-09" db="EMBL/GenBank/DDBJ databases">
        <title>Genome sequence of Rhodovastum atsumiense, a diverse member of the Acetobacteraceae family of non-sulfur purple photosynthetic bacteria.</title>
        <authorList>
            <person name="Meyer T."/>
            <person name="Kyndt J."/>
        </authorList>
    </citation>
    <scope>NUCLEOTIDE SEQUENCE [LARGE SCALE GENOMIC DNA]</scope>
    <source>
        <strain evidence="2 3">DSM 21279</strain>
    </source>
</reference>
<evidence type="ECO:0000313" key="3">
    <source>
        <dbReference type="Proteomes" id="UP000325255"/>
    </source>
</evidence>
<dbReference type="Pfam" id="PF26125">
    <property type="entry name" value="AcrVA2-like"/>
    <property type="match status" value="1"/>
</dbReference>
<evidence type="ECO:0000313" key="2">
    <source>
        <dbReference type="EMBL" id="KAA5607986.1"/>
    </source>
</evidence>
<comment type="caution">
    <text evidence="2">The sequence shown here is derived from an EMBL/GenBank/DDBJ whole genome shotgun (WGS) entry which is preliminary data.</text>
</comment>
<organism evidence="2 3">
    <name type="scientific">Rhodovastum atsumiense</name>
    <dbReference type="NCBI Taxonomy" id="504468"/>
    <lineage>
        <taxon>Bacteria</taxon>
        <taxon>Pseudomonadati</taxon>
        <taxon>Pseudomonadota</taxon>
        <taxon>Alphaproteobacteria</taxon>
        <taxon>Acetobacterales</taxon>
        <taxon>Acetobacteraceae</taxon>
        <taxon>Rhodovastum</taxon>
    </lineage>
</organism>
<dbReference type="RefSeq" id="WP_150045771.1">
    <property type="nucleotide sequence ID" value="NZ_OW485601.1"/>
</dbReference>
<keyword evidence="3" id="KW-1185">Reference proteome</keyword>
<dbReference type="OrthoDB" id="5514004at2"/>